<dbReference type="PANTHER" id="PTHR30290:SF10">
    <property type="entry name" value="PERIPLASMIC OLIGOPEPTIDE-BINDING PROTEIN-RELATED"/>
    <property type="match status" value="1"/>
</dbReference>
<evidence type="ECO:0000256" key="3">
    <source>
        <dbReference type="ARBA" id="ARBA00022448"/>
    </source>
</evidence>
<proteinExistence type="inferred from homology"/>
<feature type="region of interest" description="Disordered" evidence="5">
    <location>
        <begin position="29"/>
        <end position="50"/>
    </location>
</feature>
<name>A0ABN1G8C5_9BACI</name>
<dbReference type="RefSeq" id="WP_343813417.1">
    <property type="nucleotide sequence ID" value="NZ_BAAADS010000017.1"/>
</dbReference>
<dbReference type="CDD" id="cd08504">
    <property type="entry name" value="PBP2_OppA"/>
    <property type="match status" value="1"/>
</dbReference>
<evidence type="ECO:0000256" key="5">
    <source>
        <dbReference type="SAM" id="MobiDB-lite"/>
    </source>
</evidence>
<dbReference type="EMBL" id="BAAADS010000017">
    <property type="protein sequence ID" value="GAA0606163.1"/>
    <property type="molecule type" value="Genomic_DNA"/>
</dbReference>
<evidence type="ECO:0000256" key="1">
    <source>
        <dbReference type="ARBA" id="ARBA00004196"/>
    </source>
</evidence>
<dbReference type="PANTHER" id="PTHR30290">
    <property type="entry name" value="PERIPLASMIC BINDING COMPONENT OF ABC TRANSPORTER"/>
    <property type="match status" value="1"/>
</dbReference>
<keyword evidence="3" id="KW-0813">Transport</keyword>
<keyword evidence="8" id="KW-1185">Reference proteome</keyword>
<dbReference type="InterPro" id="IPR039424">
    <property type="entry name" value="SBP_5"/>
</dbReference>
<feature type="domain" description="Solute-binding protein family 5" evidence="6">
    <location>
        <begin position="98"/>
        <end position="486"/>
    </location>
</feature>
<evidence type="ECO:0000313" key="8">
    <source>
        <dbReference type="Proteomes" id="UP001500866"/>
    </source>
</evidence>
<evidence type="ECO:0000256" key="4">
    <source>
        <dbReference type="ARBA" id="ARBA00022729"/>
    </source>
</evidence>
<comment type="similarity">
    <text evidence="2">Belongs to the bacterial solute-binding protein 5 family.</text>
</comment>
<evidence type="ECO:0000313" key="7">
    <source>
        <dbReference type="EMBL" id="GAA0606163.1"/>
    </source>
</evidence>
<evidence type="ECO:0000259" key="6">
    <source>
        <dbReference type="Pfam" id="PF00496"/>
    </source>
</evidence>
<dbReference type="Gene3D" id="3.40.190.10">
    <property type="entry name" value="Periplasmic binding protein-like II"/>
    <property type="match status" value="1"/>
</dbReference>
<sequence>MKNKKRTIVLLTITLLLITFLYACSGNDSESSKNNNQENDESQPANNSQPALAEDQVLNLTSSADFTSLDPHHASDAPSFDALYQIRSGLVTLDENGEVVPDMAASLPKVSKDGTVYTFTLKDDIVWSNGDPVTAQNFVYAWRREVDPKTAGEYAFIYKSANIKNAAKIRDKNSDMYGKEKKIGIEAVNERKLKITLEKPTPYFLDLLTFPPFYPLNQEFVEKQGDKFAMEPENMLFNGPFKLKKWNHGVGWTFVNNEKYWNADEVKLEKVNYKVLKQQNTAANVYKSGSLDFLKLSSDYIQLFEDSGELHTGELTAEIHFIRLNQKHEALANEHIRDAIYNSLNREGLVDVLVKTGAEPARYVVPKDFAKGPDGKDFRSKNPSINKMSLEEAQKSWKKGLQQIGKEKVEIGLMIGDTDTNATIAEFYANQLEENLPGLTVTINRQPYKSHLELEGNRKYDMSKWGWLPDYRDPMTFLDLWVTDAPFNRTGYSNPEFDALIKKAKNLGHKPKKRWELLQKAEKILLEDAAIVPTHQAAAAYVKKPYVKHIIVRNYGPTVDWTYARVLKH</sequence>
<protein>
    <submittedName>
        <fullName evidence="7">Peptide ABC transporter substrate-binding protein</fullName>
    </submittedName>
</protein>
<accession>A0ABN1G8C5</accession>
<organism evidence="7 8">
    <name type="scientific">Virgibacillus siamensis</name>
    <dbReference type="NCBI Taxonomy" id="480071"/>
    <lineage>
        <taxon>Bacteria</taxon>
        <taxon>Bacillati</taxon>
        <taxon>Bacillota</taxon>
        <taxon>Bacilli</taxon>
        <taxon>Bacillales</taxon>
        <taxon>Bacillaceae</taxon>
        <taxon>Virgibacillus</taxon>
    </lineage>
</organism>
<dbReference type="Gene3D" id="3.90.76.10">
    <property type="entry name" value="Dipeptide-binding Protein, Domain 1"/>
    <property type="match status" value="1"/>
</dbReference>
<dbReference type="Pfam" id="PF00496">
    <property type="entry name" value="SBP_bac_5"/>
    <property type="match status" value="1"/>
</dbReference>
<dbReference type="Proteomes" id="UP001500866">
    <property type="component" value="Unassembled WGS sequence"/>
</dbReference>
<dbReference type="InterPro" id="IPR000914">
    <property type="entry name" value="SBP_5_dom"/>
</dbReference>
<gene>
    <name evidence="7" type="ORF">GCM10009001_24220</name>
</gene>
<dbReference type="PROSITE" id="PS51257">
    <property type="entry name" value="PROKAR_LIPOPROTEIN"/>
    <property type="match status" value="1"/>
</dbReference>
<comment type="caution">
    <text evidence="7">The sequence shown here is derived from an EMBL/GenBank/DDBJ whole genome shotgun (WGS) entry which is preliminary data.</text>
</comment>
<keyword evidence="4" id="KW-0732">Signal</keyword>
<comment type="subcellular location">
    <subcellularLocation>
        <location evidence="1">Cell envelope</location>
    </subcellularLocation>
</comment>
<dbReference type="InterPro" id="IPR030678">
    <property type="entry name" value="Peptide/Ni-bd"/>
</dbReference>
<dbReference type="Gene3D" id="3.10.105.10">
    <property type="entry name" value="Dipeptide-binding Protein, Domain 3"/>
    <property type="match status" value="1"/>
</dbReference>
<dbReference type="SUPFAM" id="SSF53850">
    <property type="entry name" value="Periplasmic binding protein-like II"/>
    <property type="match status" value="1"/>
</dbReference>
<reference evidence="7 8" key="1">
    <citation type="journal article" date="2019" name="Int. J. Syst. Evol. Microbiol.">
        <title>The Global Catalogue of Microorganisms (GCM) 10K type strain sequencing project: providing services to taxonomists for standard genome sequencing and annotation.</title>
        <authorList>
            <consortium name="The Broad Institute Genomics Platform"/>
            <consortium name="The Broad Institute Genome Sequencing Center for Infectious Disease"/>
            <person name="Wu L."/>
            <person name="Ma J."/>
        </authorList>
    </citation>
    <scope>NUCLEOTIDE SEQUENCE [LARGE SCALE GENOMIC DNA]</scope>
    <source>
        <strain evidence="7 8">JCM 15395</strain>
    </source>
</reference>
<evidence type="ECO:0000256" key="2">
    <source>
        <dbReference type="ARBA" id="ARBA00005695"/>
    </source>
</evidence>
<dbReference type="PIRSF" id="PIRSF002741">
    <property type="entry name" value="MppA"/>
    <property type="match status" value="1"/>
</dbReference>